<dbReference type="RefSeq" id="WP_231332128.1">
    <property type="nucleotide sequence ID" value="NZ_CP059572.1"/>
</dbReference>
<organism evidence="3 4">
    <name type="scientific">Actinomadura graeca</name>
    <dbReference type="NCBI Taxonomy" id="2750812"/>
    <lineage>
        <taxon>Bacteria</taxon>
        <taxon>Bacillati</taxon>
        <taxon>Actinomycetota</taxon>
        <taxon>Actinomycetes</taxon>
        <taxon>Streptosporangiales</taxon>
        <taxon>Thermomonosporaceae</taxon>
        <taxon>Actinomadura</taxon>
    </lineage>
</organism>
<evidence type="ECO:0000313" key="3">
    <source>
        <dbReference type="EMBL" id="QXJ25913.1"/>
    </source>
</evidence>
<feature type="region of interest" description="Disordered" evidence="2">
    <location>
        <begin position="69"/>
        <end position="138"/>
    </location>
</feature>
<feature type="coiled-coil region" evidence="1">
    <location>
        <begin position="30"/>
        <end position="57"/>
    </location>
</feature>
<gene>
    <name evidence="3" type="ORF">AGRA3207_007482</name>
</gene>
<dbReference type="EMBL" id="CP059572">
    <property type="protein sequence ID" value="QXJ25913.1"/>
    <property type="molecule type" value="Genomic_DNA"/>
</dbReference>
<name>A0ABX8RA97_9ACTN</name>
<sequence>MTNNALPDPVKDAALKVLDLDGKLEAFQRLHAAGQKCERLQQELQDTQREYGAAYTDALKRGWLAEQLRELGRREPVRRPRGRPRGKPAKPADEGAARPVGAPAAASAPHPRPGRAAAAPPAASAPAGVSAVRDNPAR</sequence>
<protein>
    <submittedName>
        <fullName evidence="3">Uncharacterized protein</fullName>
    </submittedName>
</protein>
<feature type="compositionally biased region" description="Low complexity" evidence="2">
    <location>
        <begin position="97"/>
        <end position="132"/>
    </location>
</feature>
<keyword evidence="4" id="KW-1185">Reference proteome</keyword>
<accession>A0ABX8RA97</accession>
<reference evidence="3" key="1">
    <citation type="submission" date="2020-07" db="EMBL/GenBank/DDBJ databases">
        <authorList>
            <person name="Tarantini F.S."/>
            <person name="Hong K.W."/>
            <person name="Chan K.G."/>
        </authorList>
    </citation>
    <scope>NUCLEOTIDE SEQUENCE</scope>
    <source>
        <strain evidence="3">32-07</strain>
    </source>
</reference>
<evidence type="ECO:0000256" key="1">
    <source>
        <dbReference type="SAM" id="Coils"/>
    </source>
</evidence>
<keyword evidence="1" id="KW-0175">Coiled coil</keyword>
<dbReference type="Proteomes" id="UP001049518">
    <property type="component" value="Chromosome"/>
</dbReference>
<evidence type="ECO:0000313" key="4">
    <source>
        <dbReference type="Proteomes" id="UP001049518"/>
    </source>
</evidence>
<feature type="compositionally biased region" description="Basic residues" evidence="2">
    <location>
        <begin position="79"/>
        <end position="88"/>
    </location>
</feature>
<evidence type="ECO:0000256" key="2">
    <source>
        <dbReference type="SAM" id="MobiDB-lite"/>
    </source>
</evidence>
<proteinExistence type="predicted"/>
<feature type="compositionally biased region" description="Basic and acidic residues" evidence="2">
    <location>
        <begin position="69"/>
        <end position="78"/>
    </location>
</feature>